<evidence type="ECO:0000313" key="4">
    <source>
        <dbReference type="Proteomes" id="UP000253759"/>
    </source>
</evidence>
<comment type="caution">
    <text evidence="3">The sequence shown here is derived from an EMBL/GenBank/DDBJ whole genome shotgun (WGS) entry which is preliminary data.</text>
</comment>
<gene>
    <name evidence="3" type="ORF">DVH29_09040</name>
</gene>
<evidence type="ECO:0000256" key="1">
    <source>
        <dbReference type="ARBA" id="ARBA00023002"/>
    </source>
</evidence>
<reference evidence="4" key="1">
    <citation type="submission" date="2018-07" db="EMBL/GenBank/DDBJ databases">
        <authorList>
            <person name="Liu B.-T."/>
            <person name="Du Z."/>
        </authorList>
    </citation>
    <scope>NUCLEOTIDE SEQUENCE [LARGE SCALE GENOMIC DNA]</scope>
    <source>
        <strain evidence="4">XYN52</strain>
    </source>
</reference>
<protein>
    <submittedName>
        <fullName evidence="3">FAD-binding oxidoreductase</fullName>
    </submittedName>
</protein>
<dbReference type="GO" id="GO:0005737">
    <property type="term" value="C:cytoplasm"/>
    <property type="evidence" value="ECO:0007669"/>
    <property type="project" value="TreeGrafter"/>
</dbReference>
<dbReference type="EMBL" id="QQNH01000010">
    <property type="protein sequence ID" value="RDE08887.1"/>
    <property type="molecule type" value="Genomic_DNA"/>
</dbReference>
<dbReference type="RefSeq" id="WP_114645854.1">
    <property type="nucleotide sequence ID" value="NZ_QQNH01000010.1"/>
</dbReference>
<keyword evidence="4" id="KW-1185">Reference proteome</keyword>
<evidence type="ECO:0000259" key="2">
    <source>
        <dbReference type="Pfam" id="PF01266"/>
    </source>
</evidence>
<dbReference type="PANTHER" id="PTHR13847">
    <property type="entry name" value="SARCOSINE DEHYDROGENASE-RELATED"/>
    <property type="match status" value="1"/>
</dbReference>
<proteinExistence type="predicted"/>
<dbReference type="AlphaFoldDB" id="A0A369W4F1"/>
<dbReference type="PANTHER" id="PTHR13847:SF275">
    <property type="entry name" value="GAMMA-GLUTAMYLPUTRESCINE OXIDOREDUCTASE"/>
    <property type="match status" value="1"/>
</dbReference>
<feature type="domain" description="FAD dependent oxidoreductase" evidence="2">
    <location>
        <begin position="31"/>
        <end position="386"/>
    </location>
</feature>
<dbReference type="Proteomes" id="UP000253759">
    <property type="component" value="Unassembled WGS sequence"/>
</dbReference>
<keyword evidence="1" id="KW-0560">Oxidoreductase</keyword>
<dbReference type="InterPro" id="IPR006076">
    <property type="entry name" value="FAD-dep_OxRdtase"/>
</dbReference>
<dbReference type="Pfam" id="PF01266">
    <property type="entry name" value="DAO"/>
    <property type="match status" value="1"/>
</dbReference>
<dbReference type="GO" id="GO:0016491">
    <property type="term" value="F:oxidoreductase activity"/>
    <property type="evidence" value="ECO:0007669"/>
    <property type="project" value="UniProtKB-KW"/>
</dbReference>
<sequence>MLSDKNHNNLWSATARPAPATHPLQGDATADVVIIGAGYTGLSSALHLAEAGKRAVVLEAKSIGHGGSGRNVGLVNAGMWVMPNDLIKTQGEKWGMTLITALGQGPARVFELAERFGMDCEAIHNGTLHLGVGASGYEELGERARQWQALGAPVERLDKDQTAKLTGTNAPSGALLDKRAGTIQPLGYVRGLAEAALSLGAEIYTVSPVTAAVHEDGLWRISTPGGTVTAPWVIVATNAYTGLVPDFPFASQREELTILPYFQFATQPLPEAMANRILPQRQGCWDTRTVMTSLRMDKAGRLVFGSVGALEPISVGTQRAFARRTLASLFPFLPEITLDHFWHGQIGMTDNALPKFHRYGPNAIGVNGFNGRGIATGTVFGQAMARHIAEGEAMILPETKIGAAPLGRTKTRFYKLGSQMLHFISSRI</sequence>
<dbReference type="Gene3D" id="3.50.50.60">
    <property type="entry name" value="FAD/NAD(P)-binding domain"/>
    <property type="match status" value="1"/>
</dbReference>
<dbReference type="InterPro" id="IPR036188">
    <property type="entry name" value="FAD/NAD-bd_sf"/>
</dbReference>
<evidence type="ECO:0000313" key="3">
    <source>
        <dbReference type="EMBL" id="RDE08887.1"/>
    </source>
</evidence>
<name>A0A369W4F1_9HYPH</name>
<dbReference type="SUPFAM" id="SSF51905">
    <property type="entry name" value="FAD/NAD(P)-binding domain"/>
    <property type="match status" value="1"/>
</dbReference>
<accession>A0A369W4F1</accession>
<dbReference type="Gene3D" id="3.30.9.10">
    <property type="entry name" value="D-Amino Acid Oxidase, subunit A, domain 2"/>
    <property type="match status" value="1"/>
</dbReference>
<organism evidence="3 4">
    <name type="scientific">Pelagibacterium lacus</name>
    <dbReference type="NCBI Taxonomy" id="2282655"/>
    <lineage>
        <taxon>Bacteria</taxon>
        <taxon>Pseudomonadati</taxon>
        <taxon>Pseudomonadota</taxon>
        <taxon>Alphaproteobacteria</taxon>
        <taxon>Hyphomicrobiales</taxon>
        <taxon>Devosiaceae</taxon>
        <taxon>Pelagibacterium</taxon>
    </lineage>
</organism>
<dbReference type="OrthoDB" id="9806601at2"/>